<keyword evidence="7" id="KW-0812">Transmembrane</keyword>
<keyword evidence="9" id="KW-1185">Reference proteome</keyword>
<dbReference type="Proteomes" id="UP001458880">
    <property type="component" value="Unassembled WGS sequence"/>
</dbReference>
<evidence type="ECO:0000256" key="1">
    <source>
        <dbReference type="ARBA" id="ARBA00004236"/>
    </source>
</evidence>
<keyword evidence="2" id="KW-1003">Cell membrane</keyword>
<evidence type="ECO:0000313" key="8">
    <source>
        <dbReference type="EMBL" id="KAK9694931.1"/>
    </source>
</evidence>
<name>A0AAW1IX64_POPJA</name>
<keyword evidence="7" id="KW-1133">Transmembrane helix</keyword>
<dbReference type="Gene3D" id="3.80.10.10">
    <property type="entry name" value="Ribonuclease Inhibitor"/>
    <property type="match status" value="3"/>
</dbReference>
<proteinExistence type="predicted"/>
<evidence type="ECO:0000256" key="4">
    <source>
        <dbReference type="ARBA" id="ARBA00022729"/>
    </source>
</evidence>
<dbReference type="Pfam" id="PF13855">
    <property type="entry name" value="LRR_8"/>
    <property type="match status" value="3"/>
</dbReference>
<dbReference type="AlphaFoldDB" id="A0AAW1IX64"/>
<accession>A0AAW1IX64</accession>
<evidence type="ECO:0000256" key="5">
    <source>
        <dbReference type="ARBA" id="ARBA00022737"/>
    </source>
</evidence>
<comment type="caution">
    <text evidence="8">The sequence shown here is derived from an EMBL/GenBank/DDBJ whole genome shotgun (WGS) entry which is preliminary data.</text>
</comment>
<dbReference type="GO" id="GO:0005886">
    <property type="term" value="C:plasma membrane"/>
    <property type="evidence" value="ECO:0007669"/>
    <property type="project" value="UniProtKB-SubCell"/>
</dbReference>
<reference evidence="8 9" key="1">
    <citation type="journal article" date="2024" name="BMC Genomics">
        <title>De novo assembly and annotation of Popillia japonica's genome with initial clues to its potential as an invasive pest.</title>
        <authorList>
            <person name="Cucini C."/>
            <person name="Boschi S."/>
            <person name="Funari R."/>
            <person name="Cardaioli E."/>
            <person name="Iannotti N."/>
            <person name="Marturano G."/>
            <person name="Paoli F."/>
            <person name="Bruttini M."/>
            <person name="Carapelli A."/>
            <person name="Frati F."/>
            <person name="Nardi F."/>
        </authorList>
    </citation>
    <scope>NUCLEOTIDE SEQUENCE [LARGE SCALE GENOMIC DNA]</scope>
    <source>
        <strain evidence="8">DMR45628</strain>
    </source>
</reference>
<dbReference type="SUPFAM" id="SSF52058">
    <property type="entry name" value="L domain-like"/>
    <property type="match status" value="1"/>
</dbReference>
<sequence length="409" mass="46468">MMGLYTIIKFGYAIVVFSWLLMVWISLNEAKEMEGTQYPPCYFNPLCSCSKSIPDLGIVRCKDIHLPLIPQVINSSKVFMLYLENIGLRDIEPYFLQSTSLYKLCITKNLLTSVPEEAFLGLERSLWELNLSYNDLSTVPNKALRYLQKLRHLDLSGNDIIEIAPDDWRGLENSLEILMLSNNAINSLPADAFSGLPQLDTLDLSGNNLREIDPSVFRDGMGKLTHVYLADNQLSVIPYQALQPLKLLKYLDLSYNVINKMQAQIDQLNPISHQEFDYDLSLDTLRLDYNQLTIMESAAFQHFDVLNKTYLDGNPLHEIQESAFVHAVIKELYIRKCDLNDISPLAFGGLENSLQILDLSGNNISSLPEEILHRFNIIHTLVLGGNSIENLDPIEFLSGLHLILSIPWF</sequence>
<evidence type="ECO:0000256" key="7">
    <source>
        <dbReference type="SAM" id="Phobius"/>
    </source>
</evidence>
<dbReference type="SMART" id="SM00369">
    <property type="entry name" value="LRR_TYP"/>
    <property type="match status" value="9"/>
</dbReference>
<protein>
    <submittedName>
        <fullName evidence="8">Leucine rich repeat</fullName>
    </submittedName>
</protein>
<evidence type="ECO:0000256" key="6">
    <source>
        <dbReference type="ARBA" id="ARBA00023136"/>
    </source>
</evidence>
<dbReference type="EMBL" id="JASPKY010000498">
    <property type="protein sequence ID" value="KAK9694931.1"/>
    <property type="molecule type" value="Genomic_DNA"/>
</dbReference>
<dbReference type="InterPro" id="IPR003591">
    <property type="entry name" value="Leu-rich_rpt_typical-subtyp"/>
</dbReference>
<evidence type="ECO:0000256" key="3">
    <source>
        <dbReference type="ARBA" id="ARBA00022614"/>
    </source>
</evidence>
<keyword evidence="6 7" id="KW-0472">Membrane</keyword>
<dbReference type="PANTHER" id="PTHR24366:SF96">
    <property type="entry name" value="LEUCINE RICH REPEAT CONTAINING 53"/>
    <property type="match status" value="1"/>
</dbReference>
<evidence type="ECO:0000256" key="2">
    <source>
        <dbReference type="ARBA" id="ARBA00022475"/>
    </source>
</evidence>
<evidence type="ECO:0000313" key="9">
    <source>
        <dbReference type="Proteomes" id="UP001458880"/>
    </source>
</evidence>
<dbReference type="Pfam" id="PF00560">
    <property type="entry name" value="LRR_1"/>
    <property type="match status" value="1"/>
</dbReference>
<comment type="subcellular location">
    <subcellularLocation>
        <location evidence="1">Cell membrane</location>
    </subcellularLocation>
</comment>
<dbReference type="InterPro" id="IPR001611">
    <property type="entry name" value="Leu-rich_rpt"/>
</dbReference>
<keyword evidence="3" id="KW-0433">Leucine-rich repeat</keyword>
<dbReference type="InterPro" id="IPR032675">
    <property type="entry name" value="LRR_dom_sf"/>
</dbReference>
<organism evidence="8 9">
    <name type="scientific">Popillia japonica</name>
    <name type="common">Japanese beetle</name>
    <dbReference type="NCBI Taxonomy" id="7064"/>
    <lineage>
        <taxon>Eukaryota</taxon>
        <taxon>Metazoa</taxon>
        <taxon>Ecdysozoa</taxon>
        <taxon>Arthropoda</taxon>
        <taxon>Hexapoda</taxon>
        <taxon>Insecta</taxon>
        <taxon>Pterygota</taxon>
        <taxon>Neoptera</taxon>
        <taxon>Endopterygota</taxon>
        <taxon>Coleoptera</taxon>
        <taxon>Polyphaga</taxon>
        <taxon>Scarabaeiformia</taxon>
        <taxon>Scarabaeidae</taxon>
        <taxon>Rutelinae</taxon>
        <taxon>Popillia</taxon>
    </lineage>
</organism>
<feature type="transmembrane region" description="Helical" evidence="7">
    <location>
        <begin position="7"/>
        <end position="27"/>
    </location>
</feature>
<dbReference type="PANTHER" id="PTHR24366">
    <property type="entry name" value="IG(IMMUNOGLOBULIN) AND LRR(LEUCINE RICH REPEAT) DOMAINS"/>
    <property type="match status" value="1"/>
</dbReference>
<dbReference type="FunFam" id="3.80.10.10:FF:001167">
    <property type="entry name" value="Chaoptin"/>
    <property type="match status" value="1"/>
</dbReference>
<keyword evidence="5" id="KW-0677">Repeat</keyword>
<gene>
    <name evidence="8" type="ORF">QE152_g33212</name>
</gene>
<dbReference type="GO" id="GO:0048468">
    <property type="term" value="P:cell development"/>
    <property type="evidence" value="ECO:0007669"/>
    <property type="project" value="UniProtKB-ARBA"/>
</dbReference>
<dbReference type="PROSITE" id="PS51450">
    <property type="entry name" value="LRR"/>
    <property type="match status" value="4"/>
</dbReference>
<keyword evidence="4" id="KW-0732">Signal</keyword>